<organism evidence="1 2">
    <name type="scientific">Kineosporia corallincola</name>
    <dbReference type="NCBI Taxonomy" id="2835133"/>
    <lineage>
        <taxon>Bacteria</taxon>
        <taxon>Bacillati</taxon>
        <taxon>Actinomycetota</taxon>
        <taxon>Actinomycetes</taxon>
        <taxon>Kineosporiales</taxon>
        <taxon>Kineosporiaceae</taxon>
        <taxon>Kineosporia</taxon>
    </lineage>
</organism>
<dbReference type="Proteomes" id="UP001197247">
    <property type="component" value="Unassembled WGS sequence"/>
</dbReference>
<sequence>MTASPIVTDVPGEGWWIDGVYLGDIGTMITADGWDDVAAERGDDQELLGLDGVRFRPHLTAAGTRTIQMGVHGARWDGFQWVLPASGTAQRALFEANLDRLLRLVGVRHRPLLVRRVYPDGSVRRAQCRVTGQIAPTRQGNSYGEVQFTLLVLGGFFEDVDELTSRLPYDTDGPSTQTVEVFSLRGQSGSCADAEISVTGACSSLSVVDAETGLGFSYASALTSGQTLVVQPGGRFAATLAGASIITSIRFGGSRLLRISPAPDESRGPSLKITAPGKTSAFSVTVRSRRKWLR</sequence>
<reference evidence="1 2" key="1">
    <citation type="submission" date="2021-05" db="EMBL/GenBank/DDBJ databases">
        <title>Kineosporia and Streptomyces sp. nov. two new marine actinobacteria isolated from Coral.</title>
        <authorList>
            <person name="Buangrab K."/>
            <person name="Sutthacheep M."/>
            <person name="Yeemin T."/>
            <person name="Harunari E."/>
            <person name="Igarashi Y."/>
            <person name="Kanchanasin P."/>
            <person name="Tanasupawat S."/>
            <person name="Phongsopitanun W."/>
        </authorList>
    </citation>
    <scope>NUCLEOTIDE SEQUENCE [LARGE SCALE GENOMIC DNA]</scope>
    <source>
        <strain evidence="1 2">J2-2</strain>
    </source>
</reference>
<dbReference type="EMBL" id="JAHBAY010000010">
    <property type="protein sequence ID" value="MBT0771805.1"/>
    <property type="molecule type" value="Genomic_DNA"/>
</dbReference>
<proteinExistence type="predicted"/>
<protein>
    <recommendedName>
        <fullName evidence="3">Phage tail protein</fullName>
    </recommendedName>
</protein>
<comment type="caution">
    <text evidence="1">The sequence shown here is derived from an EMBL/GenBank/DDBJ whole genome shotgun (WGS) entry which is preliminary data.</text>
</comment>
<accession>A0ABS5TLB9</accession>
<evidence type="ECO:0000313" key="2">
    <source>
        <dbReference type="Proteomes" id="UP001197247"/>
    </source>
</evidence>
<keyword evidence="2" id="KW-1185">Reference proteome</keyword>
<name>A0ABS5TLB9_9ACTN</name>
<evidence type="ECO:0000313" key="1">
    <source>
        <dbReference type="EMBL" id="MBT0771805.1"/>
    </source>
</evidence>
<evidence type="ECO:0008006" key="3">
    <source>
        <dbReference type="Google" id="ProtNLM"/>
    </source>
</evidence>
<gene>
    <name evidence="1" type="ORF">KIH74_22885</name>
</gene>
<dbReference type="RefSeq" id="WP_214158176.1">
    <property type="nucleotide sequence ID" value="NZ_JAHBAY010000010.1"/>
</dbReference>